<evidence type="ECO:0000313" key="2">
    <source>
        <dbReference type="Proteomes" id="UP000295484"/>
    </source>
</evidence>
<evidence type="ECO:0008006" key="3">
    <source>
        <dbReference type="Google" id="ProtNLM"/>
    </source>
</evidence>
<dbReference type="AlphaFoldDB" id="A0A4R8FUW2"/>
<comment type="caution">
    <text evidence="1">The sequence shown here is derived from an EMBL/GenBank/DDBJ whole genome shotgun (WGS) entry which is preliminary data.</text>
</comment>
<dbReference type="Proteomes" id="UP000295484">
    <property type="component" value="Unassembled WGS sequence"/>
</dbReference>
<reference evidence="1 2" key="1">
    <citation type="submission" date="2019-03" db="EMBL/GenBank/DDBJ databases">
        <title>Genomic Encyclopedia of Type Strains, Phase IV (KMG-IV): sequencing the most valuable type-strain genomes for metagenomic binning, comparative biology and taxonomic classification.</title>
        <authorList>
            <person name="Goeker M."/>
        </authorList>
    </citation>
    <scope>NUCLEOTIDE SEQUENCE [LARGE SCALE GENOMIC DNA]</scope>
    <source>
        <strain evidence="1 2">JA181</strain>
    </source>
</reference>
<sequence length="619" mass="70194">MTVNTNRNKDDVWATVEDNGYGLTDKNWEAFTTTDTDNKIEAGGKGVGRLIWLDCFQDIRISSVYVNGDGGRHRRSFKFRLALEDQIEDLTVEGVEDSTDSTFHVKFSNLRNNGYLSNFPGRGSFVFQHLTSHFLPAFIGGRSPQVTVHVGDETREYPSAISEIVHRDETPEPIETEDYGFLHLTLMECDKIASSDLKGRHFVHFIAHDRTVHSQCIDGKLGLAYFGEANDRVFHAILTGDYLDQNVNQERTAFVFEDVIIDRMINDVCFAKIEGFLSEPLAKLKGEQRGTIETITATYPSVAFGDLEELQDRVPSGELKADAIYGHLARERFRRDERQAEKIRGVLSRLKEGGVDIGTFSEAIADASEAIENAEQRSLAEYIVRRKVVLDFIEILLEKVRDDTRDSSYQREDILHSFICPLRIKTIEGGGSKVEPAASHDLWIVDERLTFAQYFSSDVEFRKLSEALESDERPDVLIFDYVHGLRQTEEPSKVLLVEFKRPGRTSYADDENPQFQVERYVKQLQSGGLSDVRGRPISLDNNTIFYCYIVADIVGKMDTWTYSWQRTADGRGRIYRPNSGFHGSIELLGWDQLIGDARARNQAFFDKAGISGESFFSKG</sequence>
<evidence type="ECO:0000313" key="1">
    <source>
        <dbReference type="EMBL" id="TDX27785.1"/>
    </source>
</evidence>
<proteinExistence type="predicted"/>
<organism evidence="1 2">
    <name type="scientific">Rhodovulum visakhapatnamense</name>
    <dbReference type="NCBI Taxonomy" id="364297"/>
    <lineage>
        <taxon>Bacteria</taxon>
        <taxon>Pseudomonadati</taxon>
        <taxon>Pseudomonadota</taxon>
        <taxon>Alphaproteobacteria</taxon>
        <taxon>Rhodobacterales</taxon>
        <taxon>Paracoccaceae</taxon>
        <taxon>Rhodovulum</taxon>
    </lineage>
</organism>
<gene>
    <name evidence="1" type="ORF">EV657_114112</name>
</gene>
<accession>A0A4R8FUW2</accession>
<name>A0A4R8FUW2_9RHOB</name>
<dbReference type="EMBL" id="SOEB01000014">
    <property type="protein sequence ID" value="TDX27785.1"/>
    <property type="molecule type" value="Genomic_DNA"/>
</dbReference>
<dbReference type="InterPro" id="IPR036890">
    <property type="entry name" value="HATPase_C_sf"/>
</dbReference>
<dbReference type="SUPFAM" id="SSF55874">
    <property type="entry name" value="ATPase domain of HSP90 chaperone/DNA topoisomerase II/histidine kinase"/>
    <property type="match status" value="1"/>
</dbReference>
<protein>
    <recommendedName>
        <fullName evidence="3">Histidine kinase/DNA gyrase B/HSP90-like ATPase</fullName>
    </recommendedName>
</protein>